<feature type="region of interest" description="Disordered" evidence="1">
    <location>
        <begin position="1"/>
        <end position="21"/>
    </location>
</feature>
<organism evidence="2 3">
    <name type="scientific">Mycena belliarum</name>
    <dbReference type="NCBI Taxonomy" id="1033014"/>
    <lineage>
        <taxon>Eukaryota</taxon>
        <taxon>Fungi</taxon>
        <taxon>Dikarya</taxon>
        <taxon>Basidiomycota</taxon>
        <taxon>Agaricomycotina</taxon>
        <taxon>Agaricomycetes</taxon>
        <taxon>Agaricomycetidae</taxon>
        <taxon>Agaricales</taxon>
        <taxon>Marasmiineae</taxon>
        <taxon>Mycenaceae</taxon>
        <taxon>Mycena</taxon>
    </lineage>
</organism>
<keyword evidence="3" id="KW-1185">Reference proteome</keyword>
<dbReference type="Proteomes" id="UP001222325">
    <property type="component" value="Unassembled WGS sequence"/>
</dbReference>
<dbReference type="EMBL" id="JARJCN010000082">
    <property type="protein sequence ID" value="KAJ7076359.1"/>
    <property type="molecule type" value="Genomic_DNA"/>
</dbReference>
<protein>
    <submittedName>
        <fullName evidence="2">Uncharacterized protein</fullName>
    </submittedName>
</protein>
<accession>A0AAD6TQY3</accession>
<name>A0AAD6TQY3_9AGAR</name>
<evidence type="ECO:0000256" key="1">
    <source>
        <dbReference type="SAM" id="MobiDB-lite"/>
    </source>
</evidence>
<evidence type="ECO:0000313" key="3">
    <source>
        <dbReference type="Proteomes" id="UP001222325"/>
    </source>
</evidence>
<proteinExistence type="predicted"/>
<gene>
    <name evidence="2" type="ORF">B0H15DRAFT_864255</name>
</gene>
<evidence type="ECO:0000313" key="2">
    <source>
        <dbReference type="EMBL" id="KAJ7076359.1"/>
    </source>
</evidence>
<reference evidence="2" key="1">
    <citation type="submission" date="2023-03" db="EMBL/GenBank/DDBJ databases">
        <title>Massive genome expansion in bonnet fungi (Mycena s.s.) driven by repeated elements and novel gene families across ecological guilds.</title>
        <authorList>
            <consortium name="Lawrence Berkeley National Laboratory"/>
            <person name="Harder C.B."/>
            <person name="Miyauchi S."/>
            <person name="Viragh M."/>
            <person name="Kuo A."/>
            <person name="Thoen E."/>
            <person name="Andreopoulos B."/>
            <person name="Lu D."/>
            <person name="Skrede I."/>
            <person name="Drula E."/>
            <person name="Henrissat B."/>
            <person name="Morin E."/>
            <person name="Kohler A."/>
            <person name="Barry K."/>
            <person name="LaButti K."/>
            <person name="Morin E."/>
            <person name="Salamov A."/>
            <person name="Lipzen A."/>
            <person name="Mereny Z."/>
            <person name="Hegedus B."/>
            <person name="Baldrian P."/>
            <person name="Stursova M."/>
            <person name="Weitz H."/>
            <person name="Taylor A."/>
            <person name="Grigoriev I.V."/>
            <person name="Nagy L.G."/>
            <person name="Martin F."/>
            <person name="Kauserud H."/>
        </authorList>
    </citation>
    <scope>NUCLEOTIDE SEQUENCE</scope>
    <source>
        <strain evidence="2">CBHHK173m</strain>
    </source>
</reference>
<dbReference type="AlphaFoldDB" id="A0AAD6TQY3"/>
<sequence length="417" mass="46717">MSVTLPGYSPTPSYASLPLPNEDTVEYTPRAGRSIVISGNLTKQWRDVTVIFKNQDESSGSPTYGRNSSVYGEIGLEHSEKILKISLKLEGHVHRSSSDCGSIVQKVVEEHRVLWDHAKSGRCPSVVGFAVAFPTTFKDQDRVYRLPPTYDAVCLGSPLMVIKCGYNLCITITKTRKSRIAFWKTVSKTYPTHIIFRPRTRPARPILEDPTFISTFKIAPSEWHQMVVPIPVRRRATVEPIACHFVIPSVQTFCLSEDIPFHVQLCGPLDSLRQFYGAVPPSEQPEPTKKPRRRAHAAVIRVYLARQIYVEVNGRHSWRTLTTGEGKLRPIPPVASCTHLEDLPEVAVDWEGEVRCKSDVTSGSFNIRNLVVKDFIICAVTPANARTSALLPVQHAHPIRLVTDGWTEQDVGHPQDR</sequence>
<comment type="caution">
    <text evidence="2">The sequence shown here is derived from an EMBL/GenBank/DDBJ whole genome shotgun (WGS) entry which is preliminary data.</text>
</comment>